<dbReference type="GO" id="GO:0046872">
    <property type="term" value="F:metal ion binding"/>
    <property type="evidence" value="ECO:0007669"/>
    <property type="project" value="UniProtKB-KW"/>
</dbReference>
<evidence type="ECO:0000313" key="16">
    <source>
        <dbReference type="Proteomes" id="UP000464330"/>
    </source>
</evidence>
<dbReference type="PROSITE" id="PS00793">
    <property type="entry name" value="DHPS_2"/>
    <property type="match status" value="1"/>
</dbReference>
<dbReference type="AlphaFoldDB" id="A0A6C0QMF2"/>
<dbReference type="PANTHER" id="PTHR20941:SF1">
    <property type="entry name" value="FOLIC ACID SYNTHESIS PROTEIN FOL1"/>
    <property type="match status" value="1"/>
</dbReference>
<comment type="similarity">
    <text evidence="4 13">Belongs to the DHPS family.</text>
</comment>
<comment type="cofactor">
    <cofactor evidence="2 13">
        <name>Mg(2+)</name>
        <dbReference type="ChEBI" id="CHEBI:18420"/>
    </cofactor>
</comment>
<dbReference type="GO" id="GO:0046654">
    <property type="term" value="P:tetrahydrofolate biosynthetic process"/>
    <property type="evidence" value="ECO:0007669"/>
    <property type="project" value="UniProtKB-UniPathway"/>
</dbReference>
<dbReference type="InterPro" id="IPR000489">
    <property type="entry name" value="Pterin-binding_dom"/>
</dbReference>
<feature type="domain" description="Pterin-binding" evidence="14">
    <location>
        <begin position="17"/>
        <end position="263"/>
    </location>
</feature>
<sequence length="275" mass="30840">MTAIAYQDKKLEFGERTLIMGILNVTPDSFSDGGNYIQLDQAVLRAKQMVEEGADIIDIGGESTRPDSKEVSLEEELRRIIPVIERLSKEVSVPLSVDTYKAEVARQCLEAGAHLINDVWGARKEPEMAEVAARYGCPIVLMHNRTEIDYTDFVHDVLSDLKETVRLAKQAGVKDEQIILDPGIGFAKTREHNLQLMNYLTEIRQLGYPVLLGTSRKSMIWKTLDLAPTDVVEGTAATVTLGIYQGCEIMRVHDVKEMRRVADMTDAIVKHRNNK</sequence>
<reference evidence="15 16" key="1">
    <citation type="journal article" date="2020" name="Int. J. Med. Microbiol.">
        <title>Discovery of Paenibacillus larvae ERIC V: Phenotypic and genomic comparison to genotypes ERIC I-IV reveal different inventories of virulence factors which correlate with epidemiological prevalences of American Foulbrood.</title>
        <authorList>
            <person name="Beims H."/>
            <person name="Bunk B."/>
            <person name="Erler S."/>
            <person name="Mohr K.I."/>
            <person name="Sproer C."/>
            <person name="Pradella S."/>
            <person name="Gunther G."/>
            <person name="Rohde M."/>
            <person name="von der Ohe W."/>
            <person name="Steinert M."/>
        </authorList>
    </citation>
    <scope>NUCLEOTIDE SEQUENCE [LARGE SCALE GENOMIC DNA]</scope>
    <source>
        <strain evidence="15">Eric_V</strain>
    </source>
</reference>
<dbReference type="FunFam" id="3.20.20.20:FF:000006">
    <property type="entry name" value="Dihydropteroate synthase"/>
    <property type="match status" value="1"/>
</dbReference>
<comment type="function">
    <text evidence="12 13">Catalyzes the condensation of para-aminobenzoate (pABA) with 6-hydroxymethyl-7,8-dihydropterin diphosphate (DHPt-PP) to form 7,8-dihydropteroate (H2Pte), the immediate precursor of folate derivatives.</text>
</comment>
<evidence type="ECO:0000256" key="11">
    <source>
        <dbReference type="ARBA" id="ARBA00030193"/>
    </source>
</evidence>
<evidence type="ECO:0000256" key="5">
    <source>
        <dbReference type="ARBA" id="ARBA00012458"/>
    </source>
</evidence>
<dbReference type="Proteomes" id="UP000464330">
    <property type="component" value="Chromosome"/>
</dbReference>
<organism evidence="15 16">
    <name type="scientific">Paenibacillus larvae subsp. larvae</name>
    <dbReference type="NCBI Taxonomy" id="147375"/>
    <lineage>
        <taxon>Bacteria</taxon>
        <taxon>Bacillati</taxon>
        <taxon>Bacillota</taxon>
        <taxon>Bacilli</taxon>
        <taxon>Bacillales</taxon>
        <taxon>Paenibacillaceae</taxon>
        <taxon>Paenibacillus</taxon>
    </lineage>
</organism>
<keyword evidence="10 13" id="KW-0289">Folate biosynthesis</keyword>
<evidence type="ECO:0000256" key="7">
    <source>
        <dbReference type="ARBA" id="ARBA00022679"/>
    </source>
</evidence>
<dbReference type="InterPro" id="IPR011005">
    <property type="entry name" value="Dihydropteroate_synth-like_sf"/>
</dbReference>
<dbReference type="EC" id="2.5.1.15" evidence="5 13"/>
<evidence type="ECO:0000256" key="6">
    <source>
        <dbReference type="ARBA" id="ARBA00016919"/>
    </source>
</evidence>
<comment type="catalytic activity">
    <reaction evidence="1">
        <text>(7,8-dihydropterin-6-yl)methyl diphosphate + 4-aminobenzoate = 7,8-dihydropteroate + diphosphate</text>
        <dbReference type="Rhea" id="RHEA:19949"/>
        <dbReference type="ChEBI" id="CHEBI:17836"/>
        <dbReference type="ChEBI" id="CHEBI:17839"/>
        <dbReference type="ChEBI" id="CHEBI:33019"/>
        <dbReference type="ChEBI" id="CHEBI:72950"/>
        <dbReference type="EC" id="2.5.1.15"/>
    </reaction>
</comment>
<keyword evidence="9 13" id="KW-0460">Magnesium</keyword>
<evidence type="ECO:0000256" key="13">
    <source>
        <dbReference type="RuleBase" id="RU361205"/>
    </source>
</evidence>
<evidence type="ECO:0000256" key="3">
    <source>
        <dbReference type="ARBA" id="ARBA00004763"/>
    </source>
</evidence>
<dbReference type="Gene3D" id="3.20.20.20">
    <property type="entry name" value="Dihydropteroate synthase-like"/>
    <property type="match status" value="1"/>
</dbReference>
<dbReference type="PANTHER" id="PTHR20941">
    <property type="entry name" value="FOLATE SYNTHESIS PROTEINS"/>
    <property type="match status" value="1"/>
</dbReference>
<comment type="pathway">
    <text evidence="3 13">Cofactor biosynthesis; tetrahydrofolate biosynthesis; 7,8-dihydrofolate from 2-amino-4-hydroxy-6-hydroxymethyl-7,8-dihydropteridine diphosphate and 4-aminobenzoate: step 1/2.</text>
</comment>
<dbReference type="InterPro" id="IPR006390">
    <property type="entry name" value="DHP_synth_dom"/>
</dbReference>
<dbReference type="PROSITE" id="PS00792">
    <property type="entry name" value="DHPS_1"/>
    <property type="match status" value="1"/>
</dbReference>
<evidence type="ECO:0000256" key="1">
    <source>
        <dbReference type="ARBA" id="ARBA00000012"/>
    </source>
</evidence>
<evidence type="ECO:0000256" key="12">
    <source>
        <dbReference type="ARBA" id="ARBA00053449"/>
    </source>
</evidence>
<gene>
    <name evidence="15" type="primary">sul</name>
    <name evidence="15" type="ORF">ERICV_00231</name>
</gene>
<evidence type="ECO:0000256" key="10">
    <source>
        <dbReference type="ARBA" id="ARBA00022909"/>
    </source>
</evidence>
<dbReference type="SUPFAM" id="SSF51717">
    <property type="entry name" value="Dihydropteroate synthetase-like"/>
    <property type="match status" value="1"/>
</dbReference>
<dbReference type="NCBIfam" id="TIGR01496">
    <property type="entry name" value="DHPS"/>
    <property type="match status" value="1"/>
</dbReference>
<evidence type="ECO:0000256" key="8">
    <source>
        <dbReference type="ARBA" id="ARBA00022723"/>
    </source>
</evidence>
<dbReference type="Pfam" id="PF00809">
    <property type="entry name" value="Pterin_bind"/>
    <property type="match status" value="1"/>
</dbReference>
<name>A0A6C0QMF2_9BACL</name>
<evidence type="ECO:0000256" key="2">
    <source>
        <dbReference type="ARBA" id="ARBA00001946"/>
    </source>
</evidence>
<evidence type="ECO:0000313" key="15">
    <source>
        <dbReference type="EMBL" id="QHZ49458.1"/>
    </source>
</evidence>
<evidence type="ECO:0000256" key="9">
    <source>
        <dbReference type="ARBA" id="ARBA00022842"/>
    </source>
</evidence>
<evidence type="ECO:0000256" key="4">
    <source>
        <dbReference type="ARBA" id="ARBA00009503"/>
    </source>
</evidence>
<proteinExistence type="inferred from homology"/>
<dbReference type="GO" id="GO:0046656">
    <property type="term" value="P:folic acid biosynthetic process"/>
    <property type="evidence" value="ECO:0007669"/>
    <property type="project" value="UniProtKB-KW"/>
</dbReference>
<accession>A0A6C0QMF2</accession>
<protein>
    <recommendedName>
        <fullName evidence="6 13">Dihydropteroate synthase</fullName>
        <shortName evidence="13">DHPS</shortName>
        <ecNumber evidence="5 13">2.5.1.15</ecNumber>
    </recommendedName>
    <alternativeName>
        <fullName evidence="11 13">Dihydropteroate pyrophosphorylase</fullName>
    </alternativeName>
</protein>
<dbReference type="GO" id="GO:0004156">
    <property type="term" value="F:dihydropteroate synthase activity"/>
    <property type="evidence" value="ECO:0007669"/>
    <property type="project" value="UniProtKB-EC"/>
</dbReference>
<dbReference type="PROSITE" id="PS50972">
    <property type="entry name" value="PTERIN_BINDING"/>
    <property type="match status" value="1"/>
</dbReference>
<evidence type="ECO:0000259" key="14">
    <source>
        <dbReference type="PROSITE" id="PS50972"/>
    </source>
</evidence>
<dbReference type="CDD" id="cd00739">
    <property type="entry name" value="DHPS"/>
    <property type="match status" value="1"/>
</dbReference>
<dbReference type="UniPathway" id="UPA00077">
    <property type="reaction ID" value="UER00156"/>
</dbReference>
<keyword evidence="8 13" id="KW-0479">Metal-binding</keyword>
<dbReference type="GO" id="GO:0005829">
    <property type="term" value="C:cytosol"/>
    <property type="evidence" value="ECO:0007669"/>
    <property type="project" value="TreeGrafter"/>
</dbReference>
<dbReference type="InterPro" id="IPR045031">
    <property type="entry name" value="DHP_synth-like"/>
</dbReference>
<keyword evidence="7 13" id="KW-0808">Transferase</keyword>
<dbReference type="EMBL" id="CP019717">
    <property type="protein sequence ID" value="QHZ49458.1"/>
    <property type="molecule type" value="Genomic_DNA"/>
</dbReference>